<keyword evidence="2" id="KW-0004">4Fe-4S</keyword>
<evidence type="ECO:0000259" key="7">
    <source>
        <dbReference type="PROSITE" id="PS51918"/>
    </source>
</evidence>
<dbReference type="UniPathway" id="UPA00782"/>
<keyword evidence="6" id="KW-0411">Iron-sulfur</keyword>
<gene>
    <name evidence="8" type="ORF">DW921_14715</name>
</gene>
<evidence type="ECO:0000256" key="1">
    <source>
        <dbReference type="ARBA" id="ARBA00001966"/>
    </source>
</evidence>
<dbReference type="PANTHER" id="PTHR43787">
    <property type="entry name" value="FEMO COFACTOR BIOSYNTHESIS PROTEIN NIFB-RELATED"/>
    <property type="match status" value="1"/>
</dbReference>
<dbReference type="GO" id="GO:0051539">
    <property type="term" value="F:4 iron, 4 sulfur cluster binding"/>
    <property type="evidence" value="ECO:0007669"/>
    <property type="project" value="UniProtKB-KW"/>
</dbReference>
<proteinExistence type="predicted"/>
<sequence>MKTMETLRTSSYIIPVKLESEEGKYMLIHGYTGAMDIVSESVVLCLKYNEIKKLSDLTLQALQRRGYITNKTKEEEIEYVERVAQALHKRDEILHKSFTWVVTYNCNFRCPYCFEKREYKDSPHRIVLTKSQVDRLFNAMIEIEPRKQLQDSVITLYGGEPLLKENKEIVTYIVQEGRKRGYKFHAITNGYDLDSYLSLLAPNLITLLQITIDGTKKNHNQKRKHFEDSNSFDKIISNIKLIFEKGLNVDIHIRVNVDKYNLEDFRALYFYFGQIGFLAHKNFKMYLALIQNNEEVKENDKNDINFLSESEYLKSNEKMGTITACAGYDAVYKKIEYAITAKKSLPLTAVHCTAQTGEYVFSPLKEIYPCWEVVGNKKFQIGIIENNTISWNKDELKKWHTHDVTSLSCKYCKYVFLCGGGCLAMKTNQCNLFKKMIIKG</sequence>
<reference evidence="8 9" key="1">
    <citation type="submission" date="2018-08" db="EMBL/GenBank/DDBJ databases">
        <title>A genome reference for cultivated species of the human gut microbiota.</title>
        <authorList>
            <person name="Zou Y."/>
            <person name="Xue W."/>
            <person name="Luo G."/>
        </authorList>
    </citation>
    <scope>NUCLEOTIDE SEQUENCE [LARGE SCALE GENOMIC DNA]</scope>
    <source>
        <strain evidence="8 9">AM42-38</strain>
    </source>
</reference>
<dbReference type="NCBIfam" id="TIGR04085">
    <property type="entry name" value="rSAM_more_4Fe4S"/>
    <property type="match status" value="1"/>
</dbReference>
<dbReference type="GO" id="GO:0003824">
    <property type="term" value="F:catalytic activity"/>
    <property type="evidence" value="ECO:0007669"/>
    <property type="project" value="InterPro"/>
</dbReference>
<keyword evidence="3" id="KW-0949">S-adenosyl-L-methionine</keyword>
<evidence type="ECO:0000256" key="3">
    <source>
        <dbReference type="ARBA" id="ARBA00022691"/>
    </source>
</evidence>
<accession>A0A413SVA0</accession>
<dbReference type="InterPro" id="IPR013785">
    <property type="entry name" value="Aldolase_TIM"/>
</dbReference>
<evidence type="ECO:0000256" key="4">
    <source>
        <dbReference type="ARBA" id="ARBA00022723"/>
    </source>
</evidence>
<dbReference type="SUPFAM" id="SSF102114">
    <property type="entry name" value="Radical SAM enzymes"/>
    <property type="match status" value="1"/>
</dbReference>
<dbReference type="Pfam" id="PF04055">
    <property type="entry name" value="Radical_SAM"/>
    <property type="match status" value="1"/>
</dbReference>
<keyword evidence="4" id="KW-0479">Metal-binding</keyword>
<dbReference type="InterPro" id="IPR000385">
    <property type="entry name" value="MoaA_NifB_PqqE_Fe-S-bd_CS"/>
</dbReference>
<dbReference type="InterPro" id="IPR058240">
    <property type="entry name" value="rSAM_sf"/>
</dbReference>
<dbReference type="PROSITE" id="PS51918">
    <property type="entry name" value="RADICAL_SAM"/>
    <property type="match status" value="1"/>
</dbReference>
<dbReference type="SFLD" id="SFLDS00029">
    <property type="entry name" value="Radical_SAM"/>
    <property type="match status" value="1"/>
</dbReference>
<dbReference type="AlphaFoldDB" id="A0A413SVA0"/>
<dbReference type="PANTHER" id="PTHR43787:SF3">
    <property type="entry name" value="ARYLSULFATASE REGULATORY PROTEIN"/>
    <property type="match status" value="1"/>
</dbReference>
<dbReference type="EMBL" id="QSFT01000054">
    <property type="protein sequence ID" value="RHA72963.1"/>
    <property type="molecule type" value="Genomic_DNA"/>
</dbReference>
<evidence type="ECO:0000256" key="2">
    <source>
        <dbReference type="ARBA" id="ARBA00022485"/>
    </source>
</evidence>
<organism evidence="8 9">
    <name type="scientific">Phocaeicola coprophilus</name>
    <dbReference type="NCBI Taxonomy" id="387090"/>
    <lineage>
        <taxon>Bacteria</taxon>
        <taxon>Pseudomonadati</taxon>
        <taxon>Bacteroidota</taxon>
        <taxon>Bacteroidia</taxon>
        <taxon>Bacteroidales</taxon>
        <taxon>Bacteroidaceae</taxon>
        <taxon>Phocaeicola</taxon>
    </lineage>
</organism>
<evidence type="ECO:0000313" key="8">
    <source>
        <dbReference type="EMBL" id="RHA72963.1"/>
    </source>
</evidence>
<keyword evidence="5" id="KW-0408">Iron</keyword>
<feature type="domain" description="Radical SAM core" evidence="7">
    <location>
        <begin position="92"/>
        <end position="314"/>
    </location>
</feature>
<dbReference type="Gene3D" id="3.20.20.70">
    <property type="entry name" value="Aldolase class I"/>
    <property type="match status" value="1"/>
</dbReference>
<dbReference type="PROSITE" id="PS01305">
    <property type="entry name" value="MOAA_NIFB_PQQE"/>
    <property type="match status" value="1"/>
</dbReference>
<dbReference type="CDD" id="cd01335">
    <property type="entry name" value="Radical_SAM"/>
    <property type="match status" value="1"/>
</dbReference>
<comment type="cofactor">
    <cofactor evidence="1">
        <name>[4Fe-4S] cluster</name>
        <dbReference type="ChEBI" id="CHEBI:49883"/>
    </cofactor>
</comment>
<dbReference type="InterPro" id="IPR023885">
    <property type="entry name" value="4Fe4S-binding_SPASM_dom"/>
</dbReference>
<evidence type="ECO:0000256" key="5">
    <source>
        <dbReference type="ARBA" id="ARBA00023004"/>
    </source>
</evidence>
<dbReference type="SFLD" id="SFLDG01067">
    <property type="entry name" value="SPASM/twitch_domain_containing"/>
    <property type="match status" value="1"/>
</dbReference>
<evidence type="ECO:0000256" key="6">
    <source>
        <dbReference type="ARBA" id="ARBA00023014"/>
    </source>
</evidence>
<dbReference type="Proteomes" id="UP000283855">
    <property type="component" value="Unassembled WGS sequence"/>
</dbReference>
<dbReference type="GO" id="GO:0046872">
    <property type="term" value="F:metal ion binding"/>
    <property type="evidence" value="ECO:0007669"/>
    <property type="project" value="UniProtKB-KW"/>
</dbReference>
<comment type="caution">
    <text evidence="8">The sequence shown here is derived from an EMBL/GenBank/DDBJ whole genome shotgun (WGS) entry which is preliminary data.</text>
</comment>
<evidence type="ECO:0000313" key="9">
    <source>
        <dbReference type="Proteomes" id="UP000283855"/>
    </source>
</evidence>
<name>A0A413SVA0_9BACT</name>
<protein>
    <submittedName>
        <fullName evidence="8">4Fe-4S cluster-binding domain-containing protein</fullName>
    </submittedName>
</protein>
<dbReference type="InterPro" id="IPR007197">
    <property type="entry name" value="rSAM"/>
</dbReference>